<dbReference type="Pfam" id="PF12697">
    <property type="entry name" value="Abhydrolase_6"/>
    <property type="match status" value="1"/>
</dbReference>
<dbReference type="Gene3D" id="3.40.50.1820">
    <property type="entry name" value="alpha/beta hydrolase"/>
    <property type="match status" value="1"/>
</dbReference>
<dbReference type="SUPFAM" id="SSF53474">
    <property type="entry name" value="alpha/beta-Hydrolases"/>
    <property type="match status" value="1"/>
</dbReference>
<evidence type="ECO:0000313" key="3">
    <source>
        <dbReference type="EMBL" id="SFX78248.1"/>
    </source>
</evidence>
<dbReference type="PANTHER" id="PTHR43689">
    <property type="entry name" value="HYDROLASE"/>
    <property type="match status" value="1"/>
</dbReference>
<name>A0A1K1ZVX8_STRAR</name>
<gene>
    <name evidence="3" type="ORF">SAMN02787144_1006129</name>
</gene>
<protein>
    <submittedName>
        <fullName evidence="3">Lysophospholipase, alpha-beta hydrolase superfamily</fullName>
    </submittedName>
</protein>
<dbReference type="AlphaFoldDB" id="A0A1K1ZVX8"/>
<keyword evidence="1" id="KW-0812">Transmembrane</keyword>
<dbReference type="EMBL" id="FPJO01000006">
    <property type="protein sequence ID" value="SFX78248.1"/>
    <property type="molecule type" value="Genomic_DNA"/>
</dbReference>
<dbReference type="OrthoDB" id="7185741at2"/>
<accession>A0A1K1ZVX8</accession>
<dbReference type="GO" id="GO:0016787">
    <property type="term" value="F:hydrolase activity"/>
    <property type="evidence" value="ECO:0007669"/>
    <property type="project" value="UniProtKB-KW"/>
</dbReference>
<dbReference type="Proteomes" id="UP000181909">
    <property type="component" value="Unassembled WGS sequence"/>
</dbReference>
<evidence type="ECO:0000259" key="2">
    <source>
        <dbReference type="Pfam" id="PF12697"/>
    </source>
</evidence>
<keyword evidence="1" id="KW-0472">Membrane</keyword>
<dbReference type="InterPro" id="IPR000073">
    <property type="entry name" value="AB_hydrolase_1"/>
</dbReference>
<feature type="transmembrane region" description="Helical" evidence="1">
    <location>
        <begin position="7"/>
        <end position="26"/>
    </location>
</feature>
<keyword evidence="1" id="KW-1133">Transmembrane helix</keyword>
<dbReference type="STRING" id="1893.SAMN02787144_1006129"/>
<keyword evidence="3" id="KW-0378">Hydrolase</keyword>
<sequence>MDTRDDALPRLIAAVFGTALLTGAVVQRRTARRVAWGAGSERFVRTGSGSTIAYRFRRTPRPALATDPVVVLLPDLGDTVERWSAVEAALGEDFSVLVANRAGYGRSRLGSTAAFTLDLLVEDTVDLVRVTCGGRRVVLVGHGLGGLLALRAAADAPQLVDGVVVIDPRYPGELHRSKLLRSLSEQTGFGFTLMPQSLRSGLSPLLLAPPWIEQVPRRVRSLCLDQYRAASTWTAAEREWRAAHRELAEPATIPKVPVPVSLLMSSPRNAESLAYQEMHAELMDLPDFAGTTVLDDVRREAVPYQEGAKKIVHGTRRFLHDLYEAEADR</sequence>
<proteinExistence type="predicted"/>
<reference evidence="3 4" key="1">
    <citation type="submission" date="2016-11" db="EMBL/GenBank/DDBJ databases">
        <authorList>
            <person name="Jaros S."/>
            <person name="Januszkiewicz K."/>
            <person name="Wedrychowicz H."/>
        </authorList>
    </citation>
    <scope>NUCLEOTIDE SEQUENCE [LARGE SCALE GENOMIC DNA]</scope>
    <source>
        <strain evidence="3 4">OK807</strain>
    </source>
</reference>
<feature type="domain" description="AB hydrolase-1" evidence="2">
    <location>
        <begin position="70"/>
        <end position="284"/>
    </location>
</feature>
<dbReference type="PANTHER" id="PTHR43689:SF8">
    <property type="entry name" value="ALPHA_BETA-HYDROLASES SUPERFAMILY PROTEIN"/>
    <property type="match status" value="1"/>
</dbReference>
<organism evidence="3 4">
    <name type="scientific">Streptomyces atratus</name>
    <dbReference type="NCBI Taxonomy" id="1893"/>
    <lineage>
        <taxon>Bacteria</taxon>
        <taxon>Bacillati</taxon>
        <taxon>Actinomycetota</taxon>
        <taxon>Actinomycetes</taxon>
        <taxon>Kitasatosporales</taxon>
        <taxon>Streptomycetaceae</taxon>
        <taxon>Streptomyces</taxon>
    </lineage>
</organism>
<dbReference type="InterPro" id="IPR029058">
    <property type="entry name" value="AB_hydrolase_fold"/>
</dbReference>
<evidence type="ECO:0000256" key="1">
    <source>
        <dbReference type="SAM" id="Phobius"/>
    </source>
</evidence>
<dbReference type="RefSeq" id="WP_072485360.1">
    <property type="nucleotide sequence ID" value="NZ_CP108277.1"/>
</dbReference>
<evidence type="ECO:0000313" key="4">
    <source>
        <dbReference type="Proteomes" id="UP000181909"/>
    </source>
</evidence>